<evidence type="ECO:0000313" key="2">
    <source>
        <dbReference type="EMBL" id="GFR70252.1"/>
    </source>
</evidence>
<accession>A0AAV4FA40</accession>
<feature type="compositionally biased region" description="Polar residues" evidence="1">
    <location>
        <begin position="65"/>
        <end position="74"/>
    </location>
</feature>
<feature type="compositionally biased region" description="Low complexity" evidence="1">
    <location>
        <begin position="473"/>
        <end position="489"/>
    </location>
</feature>
<name>A0AAV4FA40_9GAST</name>
<keyword evidence="3" id="KW-1185">Reference proteome</keyword>
<sequence>MSSPEKSGPGATASPRLTQRTIKLNPVSAPGFKPVAPPPAHREDPPLTKQASSSLLLQRRETKLLAQQSATPRPSNAAAAAFVAGKKSQEKPAKLSFLPDSDKHTASSSSSSIPFLPSPSSPLSPRGDSSVFRSRRMKTGSQTRIQPAQSELACDKQYEIQEGANVFEYGEGDLSSGQRARSSSRGDRIQVPSSRDSRSPSPMSRRKQMAGSTLSPVTSSPASAALCDGYVSSQEERRFPASRSPTVSPINPSAAYQSSSEAPQKSFASLGHKITMDIKTSDGSSAYQCIRSKGATTPATSLTAGGNSNKKVSNKIDINYCPASPLSPRKRQGGTGDNPNINEAFQENYRFFMRGGSNTDDSDSNNNNDNANNERLKRMFSPAPVRDIFSPMPSSTRDVHYSSDFLDNYTEINLPSVSVKQGKRNSASGIVFPAIRVENVDDKTDRKSDIGQIESLNDSIVEGIRGIGGGRGSRSITPSSGSSTSTSPSPTSPPPTEFSRFRPTRAKSTNTLLSAEASKVIDSWLSPTLTPTPPTTSSSSSARQHPDDARLGWRKSGSSSTSCLLSVPPPLIKRQTSEGRLVVGVPDALVVPGGDAGAGKKGMKSRGWSRSESNLFVRTGRPVGGAGEGGLRTEEDFEESLEIADRSNRGIASKPSTERK</sequence>
<proteinExistence type="predicted"/>
<evidence type="ECO:0000256" key="1">
    <source>
        <dbReference type="SAM" id="MobiDB-lite"/>
    </source>
</evidence>
<evidence type="ECO:0000313" key="3">
    <source>
        <dbReference type="Proteomes" id="UP000762676"/>
    </source>
</evidence>
<feature type="compositionally biased region" description="Polar residues" evidence="1">
    <location>
        <begin position="210"/>
        <end position="222"/>
    </location>
</feature>
<feature type="compositionally biased region" description="Polar residues" evidence="1">
    <location>
        <begin position="243"/>
        <end position="267"/>
    </location>
</feature>
<feature type="region of interest" description="Disordered" evidence="1">
    <location>
        <begin position="1"/>
        <end position="153"/>
    </location>
</feature>
<dbReference type="Proteomes" id="UP000762676">
    <property type="component" value="Unassembled WGS sequence"/>
</dbReference>
<feature type="region of interest" description="Disordered" evidence="1">
    <location>
        <begin position="596"/>
        <end position="633"/>
    </location>
</feature>
<reference evidence="2 3" key="1">
    <citation type="journal article" date="2021" name="Elife">
        <title>Chloroplast acquisition without the gene transfer in kleptoplastic sea slugs, Plakobranchus ocellatus.</title>
        <authorList>
            <person name="Maeda T."/>
            <person name="Takahashi S."/>
            <person name="Yoshida T."/>
            <person name="Shimamura S."/>
            <person name="Takaki Y."/>
            <person name="Nagai Y."/>
            <person name="Toyoda A."/>
            <person name="Suzuki Y."/>
            <person name="Arimoto A."/>
            <person name="Ishii H."/>
            <person name="Satoh N."/>
            <person name="Nishiyama T."/>
            <person name="Hasebe M."/>
            <person name="Maruyama T."/>
            <person name="Minagawa J."/>
            <person name="Obokata J."/>
            <person name="Shigenobu S."/>
        </authorList>
    </citation>
    <scope>NUCLEOTIDE SEQUENCE [LARGE SCALE GENOMIC DNA]</scope>
</reference>
<feature type="region of interest" description="Disordered" evidence="1">
    <location>
        <begin position="525"/>
        <end position="564"/>
    </location>
</feature>
<feature type="region of interest" description="Disordered" evidence="1">
    <location>
        <begin position="461"/>
        <end position="503"/>
    </location>
</feature>
<feature type="region of interest" description="Disordered" evidence="1">
    <location>
        <begin position="169"/>
        <end position="267"/>
    </location>
</feature>
<comment type="caution">
    <text evidence="2">The sequence shown here is derived from an EMBL/GenBank/DDBJ whole genome shotgun (WGS) entry which is preliminary data.</text>
</comment>
<dbReference type="EMBL" id="BMAT01000639">
    <property type="protein sequence ID" value="GFR70252.1"/>
    <property type="molecule type" value="Genomic_DNA"/>
</dbReference>
<feature type="compositionally biased region" description="Polar residues" evidence="1">
    <location>
        <begin position="139"/>
        <end position="149"/>
    </location>
</feature>
<feature type="region of interest" description="Disordered" evidence="1">
    <location>
        <begin position="641"/>
        <end position="660"/>
    </location>
</feature>
<dbReference type="AlphaFoldDB" id="A0AAV4FA40"/>
<gene>
    <name evidence="2" type="ORF">ElyMa_000323900</name>
</gene>
<feature type="region of interest" description="Disordered" evidence="1">
    <location>
        <begin position="353"/>
        <end position="373"/>
    </location>
</feature>
<organism evidence="2 3">
    <name type="scientific">Elysia marginata</name>
    <dbReference type="NCBI Taxonomy" id="1093978"/>
    <lineage>
        <taxon>Eukaryota</taxon>
        <taxon>Metazoa</taxon>
        <taxon>Spiralia</taxon>
        <taxon>Lophotrochozoa</taxon>
        <taxon>Mollusca</taxon>
        <taxon>Gastropoda</taxon>
        <taxon>Heterobranchia</taxon>
        <taxon>Euthyneura</taxon>
        <taxon>Panpulmonata</taxon>
        <taxon>Sacoglossa</taxon>
        <taxon>Placobranchoidea</taxon>
        <taxon>Plakobranchidae</taxon>
        <taxon>Elysia</taxon>
    </lineage>
</organism>
<feature type="compositionally biased region" description="Low complexity" evidence="1">
    <location>
        <begin position="525"/>
        <end position="541"/>
    </location>
</feature>
<protein>
    <submittedName>
        <fullName evidence="2">Uncharacterized protein</fullName>
    </submittedName>
</protein>